<dbReference type="AlphaFoldDB" id="A0A7V7UDF1"/>
<proteinExistence type="predicted"/>
<dbReference type="RefSeq" id="WP_151141483.1">
    <property type="nucleotide sequence ID" value="NZ_WAGX01000003.1"/>
</dbReference>
<organism evidence="1 2">
    <name type="scientific">Candidatus Galacturonatibacter soehngenii</name>
    <dbReference type="NCBI Taxonomy" id="2307010"/>
    <lineage>
        <taxon>Bacteria</taxon>
        <taxon>Bacillati</taxon>
        <taxon>Bacillota</taxon>
        <taxon>Clostridia</taxon>
        <taxon>Lachnospirales</taxon>
        <taxon>Lachnospiraceae</taxon>
        <taxon>Candidatus Galacturonatibacter</taxon>
    </lineage>
</organism>
<dbReference type="Proteomes" id="UP000461768">
    <property type="component" value="Unassembled WGS sequence"/>
</dbReference>
<evidence type="ECO:0000313" key="1">
    <source>
        <dbReference type="EMBL" id="KAB1440700.1"/>
    </source>
</evidence>
<dbReference type="NCBIfam" id="TIGR03973">
    <property type="entry name" value="six_Cys_in_45"/>
    <property type="match status" value="1"/>
</dbReference>
<dbReference type="InterPro" id="IPR023975">
    <property type="entry name" value="Six-Cys_pep_SCIFF"/>
</dbReference>
<dbReference type="EMBL" id="WAGX01000003">
    <property type="protein sequence ID" value="KAB1440700.1"/>
    <property type="molecule type" value="Genomic_DNA"/>
</dbReference>
<evidence type="ECO:0000313" key="2">
    <source>
        <dbReference type="Proteomes" id="UP000461768"/>
    </source>
</evidence>
<comment type="caution">
    <text evidence="1">The sequence shown here is derived from an EMBL/GenBank/DDBJ whole genome shotgun (WGS) entry which is preliminary data.</text>
</comment>
<name>A0A7V7UDF1_9FIRM</name>
<reference evidence="1 2" key="2">
    <citation type="submission" date="2020-02" db="EMBL/GenBank/DDBJ databases">
        <title>Candidatus Galacturonibacter soehngenii shows hetero-acetogenic catabolism of galacturonic acid but lacks a canonical carbon monoxide dehydrogenase/acetyl-CoA synthase complex.</title>
        <authorList>
            <person name="Diender M."/>
            <person name="Stouten G.R."/>
            <person name="Petersen J.F."/>
            <person name="Nielsen P.H."/>
            <person name="Dueholm M.S."/>
            <person name="Pronk J.T."/>
            <person name="Van Loosdrecht M.C.M."/>
        </authorList>
    </citation>
    <scope>NUCLEOTIDE SEQUENCE [LARGE SCALE GENOMIC DNA]</scope>
    <source>
        <strain evidence="1">GalUA</strain>
    </source>
</reference>
<gene>
    <name evidence="1" type="primary">scfA</name>
    <name evidence="1" type="ORF">F7O84_02420</name>
</gene>
<sequence length="46" mass="4923">MKHIKTLNTKNLKSTLKKGGCGECQTSCQSACKTSCTVGNQSCENK</sequence>
<protein>
    <submittedName>
        <fullName evidence="1">Six-cysteine peptide SCIFF</fullName>
    </submittedName>
</protein>
<accession>A0A7V7UDF1</accession>
<dbReference type="Pfam" id="PF13165">
    <property type="entry name" value="SCIFF"/>
    <property type="match status" value="1"/>
</dbReference>
<reference evidence="1 2" key="1">
    <citation type="submission" date="2019-09" db="EMBL/GenBank/DDBJ databases">
        <authorList>
            <person name="Valk L.C."/>
        </authorList>
    </citation>
    <scope>NUCLEOTIDE SEQUENCE [LARGE SCALE GENOMIC DNA]</scope>
    <source>
        <strain evidence="1">GalUA</strain>
    </source>
</reference>
<keyword evidence="2" id="KW-1185">Reference proteome</keyword>